<organism evidence="1 2">
    <name type="scientific">Rhododendron griersonianum</name>
    <dbReference type="NCBI Taxonomy" id="479676"/>
    <lineage>
        <taxon>Eukaryota</taxon>
        <taxon>Viridiplantae</taxon>
        <taxon>Streptophyta</taxon>
        <taxon>Embryophyta</taxon>
        <taxon>Tracheophyta</taxon>
        <taxon>Spermatophyta</taxon>
        <taxon>Magnoliopsida</taxon>
        <taxon>eudicotyledons</taxon>
        <taxon>Gunneridae</taxon>
        <taxon>Pentapetalae</taxon>
        <taxon>asterids</taxon>
        <taxon>Ericales</taxon>
        <taxon>Ericaceae</taxon>
        <taxon>Ericoideae</taxon>
        <taxon>Rhodoreae</taxon>
        <taxon>Rhododendron</taxon>
    </lineage>
</organism>
<accession>A0AAV6LDJ7</accession>
<proteinExistence type="predicted"/>
<evidence type="ECO:0000313" key="2">
    <source>
        <dbReference type="Proteomes" id="UP000823749"/>
    </source>
</evidence>
<gene>
    <name evidence="1" type="ORF">RHGRI_005794</name>
</gene>
<keyword evidence="2" id="KW-1185">Reference proteome</keyword>
<protein>
    <submittedName>
        <fullName evidence="1">Uncharacterized protein</fullName>
    </submittedName>
</protein>
<sequence length="127" mass="14634">MALRNWHDTTKKCIKQNRQYNHTHVQPATPSHHLSPVHLLRHQRSEINSNVDQTTPAVTTSTLTMGVYPDGFPSPSLRQRRRRRICIPPRATSRSRCGVLKTSRVERHHSSSLARAGWRRCPSTRLI</sequence>
<evidence type="ECO:0000313" key="1">
    <source>
        <dbReference type="EMBL" id="KAG5563158.1"/>
    </source>
</evidence>
<name>A0AAV6LDJ7_9ERIC</name>
<dbReference type="AlphaFoldDB" id="A0AAV6LDJ7"/>
<dbReference type="Proteomes" id="UP000823749">
    <property type="component" value="Chromosome 2"/>
</dbReference>
<comment type="caution">
    <text evidence="1">The sequence shown here is derived from an EMBL/GenBank/DDBJ whole genome shotgun (WGS) entry which is preliminary data.</text>
</comment>
<reference evidence="1" key="1">
    <citation type="submission" date="2020-08" db="EMBL/GenBank/DDBJ databases">
        <title>Plant Genome Project.</title>
        <authorList>
            <person name="Zhang R.-G."/>
        </authorList>
    </citation>
    <scope>NUCLEOTIDE SEQUENCE</scope>
    <source>
        <strain evidence="1">WSP0</strain>
        <tissue evidence="1">Leaf</tissue>
    </source>
</reference>
<dbReference type="EMBL" id="JACTNZ010000002">
    <property type="protein sequence ID" value="KAG5563158.1"/>
    <property type="molecule type" value="Genomic_DNA"/>
</dbReference>